<feature type="binding site" evidence="6">
    <location>
        <position position="287"/>
    </location>
    <ligand>
        <name>Mn(2+)</name>
        <dbReference type="ChEBI" id="CHEBI:29035"/>
        <label>2</label>
    </ligand>
</feature>
<feature type="binding site" evidence="6">
    <location>
        <position position="335"/>
    </location>
    <ligand>
        <name>Mn(2+)</name>
        <dbReference type="ChEBI" id="CHEBI:29035"/>
        <label>2</label>
    </ligand>
</feature>
<reference evidence="9" key="2">
    <citation type="journal article" date="2021" name="PeerJ">
        <title>Extensive microbial diversity within the chicken gut microbiome revealed by metagenomics and culture.</title>
        <authorList>
            <person name="Gilroy R."/>
            <person name="Ravi A."/>
            <person name="Getino M."/>
            <person name="Pursley I."/>
            <person name="Horton D.L."/>
            <person name="Alikhan N.F."/>
            <person name="Baker D."/>
            <person name="Gharbi K."/>
            <person name="Hall N."/>
            <person name="Watson M."/>
            <person name="Adriaenssens E.M."/>
            <person name="Foster-Nyarko E."/>
            <person name="Jarju S."/>
            <person name="Secka A."/>
            <person name="Antonio M."/>
            <person name="Oren A."/>
            <person name="Chaudhuri R.R."/>
            <person name="La Ragione R."/>
            <person name="Hildebrand F."/>
            <person name="Pallen M.J."/>
        </authorList>
    </citation>
    <scope>NUCLEOTIDE SEQUENCE</scope>
    <source>
        <strain evidence="9">ChiSjej1B19-7085</strain>
    </source>
</reference>
<evidence type="ECO:0000256" key="4">
    <source>
        <dbReference type="ARBA" id="ARBA00023211"/>
    </source>
</evidence>
<comment type="catalytic activity">
    <reaction evidence="6">
        <text>alpha-D-ribose 1-phosphate = D-ribose 5-phosphate</text>
        <dbReference type="Rhea" id="RHEA:18793"/>
        <dbReference type="ChEBI" id="CHEBI:57720"/>
        <dbReference type="ChEBI" id="CHEBI:78346"/>
        <dbReference type="EC" id="5.4.2.7"/>
    </reaction>
</comment>
<comment type="caution">
    <text evidence="9">The sequence shown here is derived from an EMBL/GenBank/DDBJ whole genome shotgun (WGS) entry which is preliminary data.</text>
</comment>
<dbReference type="NCBIfam" id="TIGR01696">
    <property type="entry name" value="deoB"/>
    <property type="match status" value="1"/>
</dbReference>
<comment type="catalytic activity">
    <reaction evidence="6">
        <text>2-deoxy-alpha-D-ribose 1-phosphate = 2-deoxy-D-ribose 5-phosphate</text>
        <dbReference type="Rhea" id="RHEA:27658"/>
        <dbReference type="ChEBI" id="CHEBI:57259"/>
        <dbReference type="ChEBI" id="CHEBI:62877"/>
        <dbReference type="EC" id="5.4.2.7"/>
    </reaction>
</comment>
<sequence>MSRRIFLIVLDSFGVGELPDAADFHDEGSNTLASVAKSPAFHTPNMKRAGLFNIDGVNCTQPEKEPRGAYGRMAEQSRGKDTTTGHWELAGLISHRPMPTYPDGFPKEIIEEFSRRTGRGVLCNKPYSGVQVIHDYGQQHLETGALIVYTSADSVFQVAAHEKIVPVPELYRYCEIARSILTGENAVGRVIARPFVGEYPNFVRTPNRHDISLPPPRETALDYIVGAGLDCIGVGKIFDIFAGKGITRQIKTVSNDDGMEKTLALAKEDFSGLCFVNLVEFDMVYGHRNDVDGYAGALTRFDRQLGDLLACLRDDDFVIVTADHGCDPATPSTDHSREYVPVLVMGKRVRSGNLHTRPTFADLGATVLDLLHVNGATDGVSFADRILS</sequence>
<dbReference type="SUPFAM" id="SSF143856">
    <property type="entry name" value="DeoB insert domain-like"/>
    <property type="match status" value="1"/>
</dbReference>
<evidence type="ECO:0000256" key="2">
    <source>
        <dbReference type="ARBA" id="ARBA00022490"/>
    </source>
</evidence>
<gene>
    <name evidence="6" type="primary">deoB</name>
    <name evidence="9" type="ORF">IAA54_04175</name>
</gene>
<evidence type="ECO:0000256" key="7">
    <source>
        <dbReference type="NCBIfam" id="TIGR01696"/>
    </source>
</evidence>
<feature type="domain" description="Metalloenzyme" evidence="8">
    <location>
        <begin position="4"/>
        <end position="373"/>
    </location>
</feature>
<dbReference type="GO" id="GO:0006018">
    <property type="term" value="P:2-deoxyribose 1-phosphate catabolic process"/>
    <property type="evidence" value="ECO:0007669"/>
    <property type="project" value="UniProtKB-UniRule"/>
</dbReference>
<accession>A0A9D1J0X0</accession>
<comment type="pathway">
    <text evidence="6">Carbohydrate degradation; 2-deoxy-D-ribose 1-phosphate degradation; D-glyceraldehyde 3-phosphate and acetaldehyde from 2-deoxy-alpha-D-ribose 1-phosphate: step 1/2.</text>
</comment>
<dbReference type="FunFam" id="3.30.70.1250:FF:000001">
    <property type="entry name" value="Phosphopentomutase"/>
    <property type="match status" value="1"/>
</dbReference>
<dbReference type="InterPro" id="IPR006124">
    <property type="entry name" value="Metalloenzyme"/>
</dbReference>
<evidence type="ECO:0000313" key="10">
    <source>
        <dbReference type="Proteomes" id="UP000886785"/>
    </source>
</evidence>
<protein>
    <recommendedName>
        <fullName evidence="6 7">Phosphopentomutase</fullName>
        <ecNumber evidence="6 7">5.4.2.7</ecNumber>
    </recommendedName>
    <alternativeName>
        <fullName evidence="6">Phosphodeoxyribomutase</fullName>
    </alternativeName>
</protein>
<feature type="binding site" evidence="6">
    <location>
        <position position="11"/>
    </location>
    <ligand>
        <name>Mn(2+)</name>
        <dbReference type="ChEBI" id="CHEBI:29035"/>
        <label>1</label>
    </ligand>
</feature>
<dbReference type="Proteomes" id="UP000886785">
    <property type="component" value="Unassembled WGS sequence"/>
</dbReference>
<dbReference type="GO" id="GO:0009117">
    <property type="term" value="P:nucleotide metabolic process"/>
    <property type="evidence" value="ECO:0007669"/>
    <property type="project" value="UniProtKB-UniRule"/>
</dbReference>
<name>A0A9D1J0X0_9FIRM</name>
<evidence type="ECO:0000256" key="3">
    <source>
        <dbReference type="ARBA" id="ARBA00022723"/>
    </source>
</evidence>
<dbReference type="Gene3D" id="3.40.720.10">
    <property type="entry name" value="Alkaline Phosphatase, subunit A"/>
    <property type="match status" value="1"/>
</dbReference>
<feature type="binding site" evidence="6">
    <location>
        <position position="282"/>
    </location>
    <ligand>
        <name>Mn(2+)</name>
        <dbReference type="ChEBI" id="CHEBI:29035"/>
        <label>2</label>
    </ligand>
</feature>
<dbReference type="InterPro" id="IPR017850">
    <property type="entry name" value="Alkaline_phosphatase_core_sf"/>
</dbReference>
<dbReference type="PANTHER" id="PTHR21110">
    <property type="entry name" value="PHOSPHOPENTOMUTASE"/>
    <property type="match status" value="1"/>
</dbReference>
<keyword evidence="2 6" id="KW-0963">Cytoplasm</keyword>
<dbReference type="GO" id="GO:0000287">
    <property type="term" value="F:magnesium ion binding"/>
    <property type="evidence" value="ECO:0007669"/>
    <property type="project" value="UniProtKB-UniRule"/>
</dbReference>
<reference evidence="9" key="1">
    <citation type="submission" date="2020-10" db="EMBL/GenBank/DDBJ databases">
        <authorList>
            <person name="Gilroy R."/>
        </authorList>
    </citation>
    <scope>NUCLEOTIDE SEQUENCE</scope>
    <source>
        <strain evidence="9">ChiSjej1B19-7085</strain>
    </source>
</reference>
<dbReference type="PIRSF" id="PIRSF001491">
    <property type="entry name" value="Ppentomutase"/>
    <property type="match status" value="1"/>
</dbReference>
<keyword evidence="3 6" id="KW-0479">Metal-binding</keyword>
<evidence type="ECO:0000259" key="8">
    <source>
        <dbReference type="Pfam" id="PF01676"/>
    </source>
</evidence>
<dbReference type="GO" id="GO:0008973">
    <property type="term" value="F:phosphopentomutase activity"/>
    <property type="evidence" value="ECO:0007669"/>
    <property type="project" value="UniProtKB-UniRule"/>
</dbReference>
<dbReference type="GO" id="GO:0005829">
    <property type="term" value="C:cytosol"/>
    <property type="evidence" value="ECO:0007669"/>
    <property type="project" value="TreeGrafter"/>
</dbReference>
<comment type="subcellular location">
    <subcellularLocation>
        <location evidence="6">Cytoplasm</location>
    </subcellularLocation>
</comment>
<comment type="similarity">
    <text evidence="1 6">Belongs to the phosphopentomutase family.</text>
</comment>
<dbReference type="SUPFAM" id="SSF53649">
    <property type="entry name" value="Alkaline phosphatase-like"/>
    <property type="match status" value="1"/>
</dbReference>
<evidence type="ECO:0000256" key="5">
    <source>
        <dbReference type="ARBA" id="ARBA00023235"/>
    </source>
</evidence>
<dbReference type="Pfam" id="PF01676">
    <property type="entry name" value="Metalloenzyme"/>
    <property type="match status" value="1"/>
</dbReference>
<dbReference type="NCBIfam" id="NF003766">
    <property type="entry name" value="PRK05362.1"/>
    <property type="match status" value="1"/>
</dbReference>
<dbReference type="PANTHER" id="PTHR21110:SF0">
    <property type="entry name" value="PHOSPHOPENTOMUTASE"/>
    <property type="match status" value="1"/>
</dbReference>
<dbReference type="HAMAP" id="MF_00740">
    <property type="entry name" value="Phosphopentomut"/>
    <property type="match status" value="1"/>
</dbReference>
<dbReference type="EC" id="5.4.2.7" evidence="6 7"/>
<organism evidence="9 10">
    <name type="scientific">Candidatus Gallacutalibacter pullicola</name>
    <dbReference type="NCBI Taxonomy" id="2840830"/>
    <lineage>
        <taxon>Bacteria</taxon>
        <taxon>Bacillati</taxon>
        <taxon>Bacillota</taxon>
        <taxon>Clostridia</taxon>
        <taxon>Eubacteriales</taxon>
        <taxon>Candidatus Gallacutalibacter</taxon>
    </lineage>
</organism>
<evidence type="ECO:0000256" key="6">
    <source>
        <dbReference type="HAMAP-Rule" id="MF_00740"/>
    </source>
</evidence>
<dbReference type="GO" id="GO:0043094">
    <property type="term" value="P:metabolic compound salvage"/>
    <property type="evidence" value="ECO:0007669"/>
    <property type="project" value="UniProtKB-UniRule"/>
</dbReference>
<dbReference type="InterPro" id="IPR024052">
    <property type="entry name" value="Phosphopentomutase_DeoB_cap_sf"/>
</dbReference>
<proteinExistence type="inferred from homology"/>
<dbReference type="Gene3D" id="3.30.70.1250">
    <property type="entry name" value="Phosphopentomutase"/>
    <property type="match status" value="1"/>
</dbReference>
<dbReference type="CDD" id="cd16009">
    <property type="entry name" value="PPM"/>
    <property type="match status" value="1"/>
</dbReference>
<feature type="binding site" evidence="6">
    <location>
        <position position="323"/>
    </location>
    <ligand>
        <name>Mn(2+)</name>
        <dbReference type="ChEBI" id="CHEBI:29035"/>
        <label>1</label>
    </ligand>
</feature>
<dbReference type="GO" id="GO:0030145">
    <property type="term" value="F:manganese ion binding"/>
    <property type="evidence" value="ECO:0007669"/>
    <property type="project" value="UniProtKB-UniRule"/>
</dbReference>
<evidence type="ECO:0000256" key="1">
    <source>
        <dbReference type="ARBA" id="ARBA00010373"/>
    </source>
</evidence>
<comment type="function">
    <text evidence="6">Isomerase that catalyzes the conversion of deoxy-ribose 1-phosphate (dRib-1-P) and ribose 1-phosphate (Rib-1-P) to deoxy-ribose 5-phosphate (dRib-5-P) and ribose 5-phosphate (Rib-5-P), respectively.</text>
</comment>
<dbReference type="EMBL" id="DVHF01000049">
    <property type="protein sequence ID" value="HIR56842.1"/>
    <property type="molecule type" value="Genomic_DNA"/>
</dbReference>
<dbReference type="AlphaFoldDB" id="A0A9D1J0X0"/>
<comment type="cofactor">
    <cofactor evidence="6">
        <name>Mn(2+)</name>
        <dbReference type="ChEBI" id="CHEBI:29035"/>
    </cofactor>
    <text evidence="6">Binds 2 manganese ions.</text>
</comment>
<keyword evidence="4 6" id="KW-0464">Manganese</keyword>
<feature type="binding site" evidence="6">
    <location>
        <position position="324"/>
    </location>
    <ligand>
        <name>Mn(2+)</name>
        <dbReference type="ChEBI" id="CHEBI:29035"/>
        <label>1</label>
    </ligand>
</feature>
<keyword evidence="5 6" id="KW-0413">Isomerase</keyword>
<evidence type="ECO:0000313" key="9">
    <source>
        <dbReference type="EMBL" id="HIR56842.1"/>
    </source>
</evidence>
<dbReference type="InterPro" id="IPR010045">
    <property type="entry name" value="DeoB"/>
</dbReference>